<feature type="compositionally biased region" description="Basic and acidic residues" evidence="1">
    <location>
        <begin position="190"/>
        <end position="199"/>
    </location>
</feature>
<reference evidence="2 3" key="1">
    <citation type="submission" date="2014-05" db="EMBL/GenBank/DDBJ databases">
        <title>Draft genome sequence of a rare smut relative, Tilletiaria anomala UBC 951.</title>
        <authorList>
            <consortium name="DOE Joint Genome Institute"/>
            <person name="Toome M."/>
            <person name="Kuo A."/>
            <person name="Henrissat B."/>
            <person name="Lipzen A."/>
            <person name="Tritt A."/>
            <person name="Yoshinaga Y."/>
            <person name="Zane M."/>
            <person name="Barry K."/>
            <person name="Grigoriev I.V."/>
            <person name="Spatafora J.W."/>
            <person name="Aimea M.C."/>
        </authorList>
    </citation>
    <scope>NUCLEOTIDE SEQUENCE [LARGE SCALE GENOMIC DNA]</scope>
    <source>
        <strain evidence="2 3">UBC 951</strain>
    </source>
</reference>
<dbReference type="GeneID" id="25267496"/>
<evidence type="ECO:0000313" key="3">
    <source>
        <dbReference type="Proteomes" id="UP000027361"/>
    </source>
</evidence>
<comment type="caution">
    <text evidence="2">The sequence shown here is derived from an EMBL/GenBank/DDBJ whole genome shotgun (WGS) entry which is preliminary data.</text>
</comment>
<dbReference type="EMBL" id="JMSN01000015">
    <property type="protein sequence ID" value="KDN51993.1"/>
    <property type="molecule type" value="Genomic_DNA"/>
</dbReference>
<organism evidence="2 3">
    <name type="scientific">Tilletiaria anomala (strain ATCC 24038 / CBS 436.72 / UBC 951)</name>
    <dbReference type="NCBI Taxonomy" id="1037660"/>
    <lineage>
        <taxon>Eukaryota</taxon>
        <taxon>Fungi</taxon>
        <taxon>Dikarya</taxon>
        <taxon>Basidiomycota</taxon>
        <taxon>Ustilaginomycotina</taxon>
        <taxon>Exobasidiomycetes</taxon>
        <taxon>Georgefischeriales</taxon>
        <taxon>Tilletiariaceae</taxon>
        <taxon>Tilletiaria</taxon>
    </lineage>
</organism>
<evidence type="ECO:0000256" key="1">
    <source>
        <dbReference type="SAM" id="MobiDB-lite"/>
    </source>
</evidence>
<dbReference type="Proteomes" id="UP000027361">
    <property type="component" value="Unassembled WGS sequence"/>
</dbReference>
<gene>
    <name evidence="2" type="ORF">K437DRAFT_45107</name>
</gene>
<keyword evidence="3" id="KW-1185">Reference proteome</keyword>
<name>A0A066WHK0_TILAU</name>
<sequence>MVQASIVIRILISEQKKAQRPHDTSFLEDGYASGYGADTRTCPGLGAETYDEGYASDSRFGPHQGRSAISRRPVLSGRSSGRDEEEGYEMKESVKDENLPSVQHHDLPPTRPKEVDLAPHRQHSETEEQQDPAHVEGRSGSERGGGGGDSGMHVRAPLRQQDSDYGGSTAISSDDGVAAGARGFAASADNRGHRADHPRTAPSKVNTTTSNDGDGNKHGTQFIAVEVLQR</sequence>
<feature type="region of interest" description="Disordered" evidence="1">
    <location>
        <begin position="18"/>
        <end position="220"/>
    </location>
</feature>
<accession>A0A066WHK0</accession>
<dbReference type="HOGENOM" id="CLU_1205507_0_0_1"/>
<dbReference type="InParanoid" id="A0A066WHK0"/>
<feature type="compositionally biased region" description="Basic and acidic residues" evidence="1">
    <location>
        <begin position="88"/>
        <end position="141"/>
    </location>
</feature>
<feature type="compositionally biased region" description="Polar residues" evidence="1">
    <location>
        <begin position="203"/>
        <end position="213"/>
    </location>
</feature>
<dbReference type="RefSeq" id="XP_013244803.1">
    <property type="nucleotide sequence ID" value="XM_013389349.1"/>
</dbReference>
<dbReference type="AlphaFoldDB" id="A0A066WHK0"/>
<feature type="compositionally biased region" description="Low complexity" evidence="1">
    <location>
        <begin position="174"/>
        <end position="189"/>
    </location>
</feature>
<proteinExistence type="predicted"/>
<evidence type="ECO:0000313" key="2">
    <source>
        <dbReference type="EMBL" id="KDN51993.1"/>
    </source>
</evidence>
<protein>
    <submittedName>
        <fullName evidence="2">Uncharacterized protein</fullName>
    </submittedName>
</protein>